<sequence length="519" mass="58665">MVSEINLSKQVCVIGAGPSGLVAARELRKEGHSVVVLEQKHDVGGQWLYEPIGESHDSGKGATPEVHSSVYASLRLNIPREISGFTDFPFLVKEGRDMRRFPGHRELLLYLKDFCEWFGLKEIIRFNTRVEYVGMVDVSKFGKDMKWVVRSKDKMTQNLMEEVFDAVVVASGQYSHPRLPCIKGMGTWRRKQMHSHIYRVPEPFRDEVVVVIGNSLSGQDISMELVDVAKEIHLSAKSLEISEGLSKVISKHENLHIHPQIDSLHEDGLVLFINGSWVFADTIIYCTGFSYSFPFLDTKGIVVVDDDRVGPLYEHTFPPSLAPSLSFVAIPRKVTTFPFFESQAKWIAQLLSGKRTLPSCEDMMQSIEEFYHSRDVAGIPKHKTHKIVDLEYMLIPNFELKARIEEFIRSQELKKHNESLSMQSTKAAMQTIAEDSCTRAVRQNVLEHWSYPNHLVWDTLCADDLVAPCSYSQEVGLQLEETRCSPDVGLSDVPLTRLESSTNVEELVLAGLISIPCLQ</sequence>
<dbReference type="InterPro" id="IPR000960">
    <property type="entry name" value="Flavin_mOase"/>
</dbReference>
<comment type="caution">
    <text evidence="9">The sequence shown here is derived from an EMBL/GenBank/DDBJ whole genome shotgun (WGS) entry which is preliminary data.</text>
</comment>
<organism evidence="9 10">
    <name type="scientific">Tetracentron sinense</name>
    <name type="common">Spur-leaf</name>
    <dbReference type="NCBI Taxonomy" id="13715"/>
    <lineage>
        <taxon>Eukaryota</taxon>
        <taxon>Viridiplantae</taxon>
        <taxon>Streptophyta</taxon>
        <taxon>Embryophyta</taxon>
        <taxon>Tracheophyta</taxon>
        <taxon>Spermatophyta</taxon>
        <taxon>Magnoliopsida</taxon>
        <taxon>Trochodendrales</taxon>
        <taxon>Trochodendraceae</taxon>
        <taxon>Tetracentron</taxon>
    </lineage>
</organism>
<evidence type="ECO:0000256" key="3">
    <source>
        <dbReference type="ARBA" id="ARBA00022630"/>
    </source>
</evidence>
<dbReference type="EMBL" id="JABCRI010000018">
    <property type="protein sequence ID" value="KAF8389757.1"/>
    <property type="molecule type" value="Genomic_DNA"/>
</dbReference>
<keyword evidence="4 8" id="KW-0274">FAD</keyword>
<dbReference type="PRINTS" id="PR00370">
    <property type="entry name" value="FMOXYGENASE"/>
</dbReference>
<evidence type="ECO:0000256" key="4">
    <source>
        <dbReference type="ARBA" id="ARBA00022827"/>
    </source>
</evidence>
<dbReference type="PANTHER" id="PTHR23023">
    <property type="entry name" value="DIMETHYLANILINE MONOOXYGENASE"/>
    <property type="match status" value="1"/>
</dbReference>
<keyword evidence="6 8" id="KW-0560">Oxidoreductase</keyword>
<keyword evidence="10" id="KW-1185">Reference proteome</keyword>
<dbReference type="InterPro" id="IPR020946">
    <property type="entry name" value="Flavin_mOase-like"/>
</dbReference>
<dbReference type="FunFam" id="3.50.50.60:FF:000147">
    <property type="entry name" value="Flavin-containing monooxygenase"/>
    <property type="match status" value="1"/>
</dbReference>
<name>A0A834YJZ1_TETSI</name>
<comment type="function">
    <text evidence="7">Catalyzes the conversion of methylthioalkyl glucosinolates of any chain length into methylsulfinylalkyl glucosinolates.</text>
</comment>
<dbReference type="InterPro" id="IPR050346">
    <property type="entry name" value="FMO-like"/>
</dbReference>
<dbReference type="Gene3D" id="3.50.50.60">
    <property type="entry name" value="FAD/NAD(P)-binding domain"/>
    <property type="match status" value="2"/>
</dbReference>
<evidence type="ECO:0000256" key="7">
    <source>
        <dbReference type="ARBA" id="ARBA00058243"/>
    </source>
</evidence>
<proteinExistence type="inferred from homology"/>
<dbReference type="Proteomes" id="UP000655225">
    <property type="component" value="Unassembled WGS sequence"/>
</dbReference>
<keyword evidence="3 8" id="KW-0285">Flavoprotein</keyword>
<dbReference type="OrthoDB" id="66881at2759"/>
<keyword evidence="8" id="KW-0503">Monooxygenase</keyword>
<dbReference type="EC" id="1.-.-.-" evidence="8"/>
<evidence type="ECO:0000256" key="6">
    <source>
        <dbReference type="ARBA" id="ARBA00023002"/>
    </source>
</evidence>
<keyword evidence="5" id="KW-0521">NADP</keyword>
<comment type="similarity">
    <text evidence="2 8">Belongs to the FMO family.</text>
</comment>
<evidence type="ECO:0000313" key="10">
    <source>
        <dbReference type="Proteomes" id="UP000655225"/>
    </source>
</evidence>
<evidence type="ECO:0000313" key="9">
    <source>
        <dbReference type="EMBL" id="KAF8389757.1"/>
    </source>
</evidence>
<evidence type="ECO:0000256" key="8">
    <source>
        <dbReference type="RuleBase" id="RU361177"/>
    </source>
</evidence>
<comment type="cofactor">
    <cofactor evidence="1 8">
        <name>FAD</name>
        <dbReference type="ChEBI" id="CHEBI:57692"/>
    </cofactor>
</comment>
<evidence type="ECO:0000256" key="1">
    <source>
        <dbReference type="ARBA" id="ARBA00001974"/>
    </source>
</evidence>
<evidence type="ECO:0000256" key="2">
    <source>
        <dbReference type="ARBA" id="ARBA00009183"/>
    </source>
</evidence>
<evidence type="ECO:0000256" key="5">
    <source>
        <dbReference type="ARBA" id="ARBA00022857"/>
    </source>
</evidence>
<dbReference type="OMA" id="PVIHKLM"/>
<dbReference type="Pfam" id="PF00743">
    <property type="entry name" value="FMO-like"/>
    <property type="match status" value="2"/>
</dbReference>
<reference evidence="9 10" key="1">
    <citation type="submission" date="2020-04" db="EMBL/GenBank/DDBJ databases">
        <title>Plant Genome Project.</title>
        <authorList>
            <person name="Zhang R.-G."/>
        </authorList>
    </citation>
    <scope>NUCLEOTIDE SEQUENCE [LARGE SCALE GENOMIC DNA]</scope>
    <source>
        <strain evidence="9">YNK0</strain>
        <tissue evidence="9">Leaf</tissue>
    </source>
</reference>
<dbReference type="SUPFAM" id="SSF51905">
    <property type="entry name" value="FAD/NAD(P)-binding domain"/>
    <property type="match status" value="2"/>
</dbReference>
<dbReference type="AlphaFoldDB" id="A0A834YJZ1"/>
<accession>A0A834YJZ1</accession>
<dbReference type="InterPro" id="IPR036188">
    <property type="entry name" value="FAD/NAD-bd_sf"/>
</dbReference>
<dbReference type="GO" id="GO:0050661">
    <property type="term" value="F:NADP binding"/>
    <property type="evidence" value="ECO:0007669"/>
    <property type="project" value="InterPro"/>
</dbReference>
<gene>
    <name evidence="9" type="ORF">HHK36_024276</name>
</gene>
<dbReference type="GO" id="GO:0004499">
    <property type="term" value="F:N,N-dimethylaniline monooxygenase activity"/>
    <property type="evidence" value="ECO:0007669"/>
    <property type="project" value="InterPro"/>
</dbReference>
<protein>
    <recommendedName>
        <fullName evidence="8">Flavin-containing monooxygenase</fullName>
        <ecNumber evidence="8">1.-.-.-</ecNumber>
    </recommendedName>
</protein>
<dbReference type="GO" id="GO:0050660">
    <property type="term" value="F:flavin adenine dinucleotide binding"/>
    <property type="evidence" value="ECO:0007669"/>
    <property type="project" value="InterPro"/>
</dbReference>